<evidence type="ECO:0000313" key="3">
    <source>
        <dbReference type="Proteomes" id="UP000632849"/>
    </source>
</evidence>
<protein>
    <submittedName>
        <fullName evidence="2">Uncharacterized protein</fullName>
    </submittedName>
</protein>
<evidence type="ECO:0000256" key="1">
    <source>
        <dbReference type="SAM" id="MobiDB-lite"/>
    </source>
</evidence>
<dbReference type="Proteomes" id="UP000632849">
    <property type="component" value="Unassembled WGS sequence"/>
</dbReference>
<gene>
    <name evidence="2" type="ORF">GCM10017667_17600</name>
</gene>
<reference evidence="2" key="1">
    <citation type="journal article" date="2014" name="Int. J. Syst. Evol. Microbiol.">
        <title>Complete genome sequence of Corynebacterium casei LMG S-19264T (=DSM 44701T), isolated from a smear-ripened cheese.</title>
        <authorList>
            <consortium name="US DOE Joint Genome Institute (JGI-PGF)"/>
            <person name="Walter F."/>
            <person name="Albersmeier A."/>
            <person name="Kalinowski J."/>
            <person name="Ruckert C."/>
        </authorList>
    </citation>
    <scope>NUCLEOTIDE SEQUENCE</scope>
    <source>
        <strain evidence="2">JCM 4122</strain>
    </source>
</reference>
<organism evidence="2 3">
    <name type="scientific">Streptomyces filamentosus</name>
    <name type="common">Streptomyces roseosporus</name>
    <dbReference type="NCBI Taxonomy" id="67294"/>
    <lineage>
        <taxon>Bacteria</taxon>
        <taxon>Bacillati</taxon>
        <taxon>Actinomycetota</taxon>
        <taxon>Actinomycetes</taxon>
        <taxon>Kitasatosporales</taxon>
        <taxon>Streptomycetaceae</taxon>
        <taxon>Streptomyces</taxon>
    </lineage>
</organism>
<name>A0A919BI99_STRFL</name>
<dbReference type="EMBL" id="BNBE01000001">
    <property type="protein sequence ID" value="GHF89231.1"/>
    <property type="molecule type" value="Genomic_DNA"/>
</dbReference>
<dbReference type="AlphaFoldDB" id="A0A919BI99"/>
<feature type="compositionally biased region" description="Gly residues" evidence="1">
    <location>
        <begin position="22"/>
        <end position="34"/>
    </location>
</feature>
<comment type="caution">
    <text evidence="2">The sequence shown here is derived from an EMBL/GenBank/DDBJ whole genome shotgun (WGS) entry which is preliminary data.</text>
</comment>
<feature type="region of interest" description="Disordered" evidence="1">
    <location>
        <begin position="19"/>
        <end position="128"/>
    </location>
</feature>
<proteinExistence type="predicted"/>
<reference evidence="2" key="2">
    <citation type="submission" date="2020-09" db="EMBL/GenBank/DDBJ databases">
        <authorList>
            <person name="Sun Q."/>
            <person name="Ohkuma M."/>
        </authorList>
    </citation>
    <scope>NUCLEOTIDE SEQUENCE</scope>
    <source>
        <strain evidence="2">JCM 4122</strain>
    </source>
</reference>
<evidence type="ECO:0000313" key="2">
    <source>
        <dbReference type="EMBL" id="GHF89231.1"/>
    </source>
</evidence>
<sequence length="128" mass="13138">MDGLVELGLGRVAVLDLDAQGVEGGPGGGGLGDGLGRHGVPPSGAAARTREAVRSSAPLPSVDGRRPRAPPHLWDRRRPHCYIQVNARTSKHSAPSGMRDGTDPRGGLRRGPPVAFPARGNPGPPAPV</sequence>
<accession>A0A919BI99</accession>
<keyword evidence="3" id="KW-1185">Reference proteome</keyword>